<proteinExistence type="predicted"/>
<dbReference type="InterPro" id="IPR050825">
    <property type="entry name" value="RBM42_RBP45_47-like"/>
</dbReference>
<protein>
    <recommendedName>
        <fullName evidence="4">RRM domain-containing protein</fullName>
    </recommendedName>
</protein>
<evidence type="ECO:0000313" key="6">
    <source>
        <dbReference type="Proteomes" id="UP001448207"/>
    </source>
</evidence>
<dbReference type="PANTHER" id="PTHR47640">
    <property type="entry name" value="TRNA SELENOCYSTEINE 1-ASSOCIATED PROTEIN 1-RELATED-RELATED"/>
    <property type="match status" value="1"/>
</dbReference>
<dbReference type="Proteomes" id="UP001448207">
    <property type="component" value="Unassembled WGS sequence"/>
</dbReference>
<dbReference type="SUPFAM" id="SSF54928">
    <property type="entry name" value="RNA-binding domain, RBD"/>
    <property type="match status" value="2"/>
</dbReference>
<accession>A0ABR3AL94</accession>
<comment type="caution">
    <text evidence="5">The sequence shown here is derived from an EMBL/GenBank/DDBJ whole genome shotgun (WGS) entry which is preliminary data.</text>
</comment>
<name>A0ABR3AL94_PHYBL</name>
<dbReference type="InterPro" id="IPR035979">
    <property type="entry name" value="RBD_domain_sf"/>
</dbReference>
<dbReference type="SMART" id="SM00360">
    <property type="entry name" value="RRM"/>
    <property type="match status" value="3"/>
</dbReference>
<evidence type="ECO:0000256" key="1">
    <source>
        <dbReference type="ARBA" id="ARBA00022737"/>
    </source>
</evidence>
<dbReference type="InterPro" id="IPR000504">
    <property type="entry name" value="RRM_dom"/>
</dbReference>
<evidence type="ECO:0000256" key="2">
    <source>
        <dbReference type="ARBA" id="ARBA00022884"/>
    </source>
</evidence>
<dbReference type="Pfam" id="PF00076">
    <property type="entry name" value="RRM_1"/>
    <property type="match status" value="2"/>
</dbReference>
<reference evidence="5 6" key="1">
    <citation type="submission" date="2024-04" db="EMBL/GenBank/DDBJ databases">
        <title>Symmetric and asymmetric DNA N6-adenine methylation regulates different biological responses in Mucorales.</title>
        <authorList>
            <consortium name="Lawrence Berkeley National Laboratory"/>
            <person name="Lax C."/>
            <person name="Mondo S.J."/>
            <person name="Osorio-Concepcion M."/>
            <person name="Muszewska A."/>
            <person name="Corrochano-Luque M."/>
            <person name="Gutierrez G."/>
            <person name="Riley R."/>
            <person name="Lipzen A."/>
            <person name="Guo J."/>
            <person name="Hundley H."/>
            <person name="Amirebrahimi M."/>
            <person name="Ng V."/>
            <person name="Lorenzo-Gutierrez D."/>
            <person name="Binder U."/>
            <person name="Yang J."/>
            <person name="Song Y."/>
            <person name="Canovas D."/>
            <person name="Navarro E."/>
            <person name="Freitag M."/>
            <person name="Gabaldon T."/>
            <person name="Grigoriev I.V."/>
            <person name="Corrochano L.M."/>
            <person name="Nicolas F.E."/>
            <person name="Garre V."/>
        </authorList>
    </citation>
    <scope>NUCLEOTIDE SEQUENCE [LARGE SCALE GENOMIC DNA]</scope>
    <source>
        <strain evidence="5 6">L51</strain>
    </source>
</reference>
<evidence type="ECO:0000256" key="3">
    <source>
        <dbReference type="PROSITE-ProRule" id="PRU00176"/>
    </source>
</evidence>
<dbReference type="PANTHER" id="PTHR47640:SF10">
    <property type="entry name" value="TRNA SELENOCYSTEINE 1-ASSOCIATED PROTEIN 1-RELATED"/>
    <property type="match status" value="1"/>
</dbReference>
<feature type="domain" description="RRM" evidence="4">
    <location>
        <begin position="19"/>
        <end position="96"/>
    </location>
</feature>
<keyword evidence="2 3" id="KW-0694">RNA-binding</keyword>
<dbReference type="CDD" id="cd12345">
    <property type="entry name" value="RRM2_SECp43_like"/>
    <property type="match status" value="1"/>
</dbReference>
<evidence type="ECO:0000259" key="4">
    <source>
        <dbReference type="PROSITE" id="PS50102"/>
    </source>
</evidence>
<feature type="domain" description="RRM" evidence="4">
    <location>
        <begin position="213"/>
        <end position="285"/>
    </location>
</feature>
<dbReference type="PROSITE" id="PS50102">
    <property type="entry name" value="RRM"/>
    <property type="match status" value="3"/>
</dbReference>
<dbReference type="InterPro" id="IPR012677">
    <property type="entry name" value="Nucleotide-bd_a/b_plait_sf"/>
</dbReference>
<gene>
    <name evidence="5" type="ORF">J3Q64DRAFT_1770217</name>
</gene>
<keyword evidence="6" id="KW-1185">Reference proteome</keyword>
<dbReference type="Gene3D" id="3.30.70.330">
    <property type="match status" value="3"/>
</dbReference>
<feature type="domain" description="RRM" evidence="4">
    <location>
        <begin position="110"/>
        <end position="189"/>
    </location>
</feature>
<sequence length="357" mass="39793">MSYSYVQPAYNLLEAQHGRTLWMGELDSWMDENYVSQLWWSLGEQVTCRMGVDKFGASYAFVDFSSPEAASNVLMSYNGSLIPNTQKQFKLNWSNGGGSSSSGHIDGPEFSIFCGDLGNDVDDQALLAAFQTRYASCKSAKVMTDIATGYSKGFGFVRFYDEADQLKALEEMQGAYVVSRPLRVSIATPRNRPTVLGAASTQTESYHQDTISTTVFVGGLNTPISEEELHACFMPFGEISYVKIPPNKGCGFVQFSQRESAEAAINDLNGSVLAGSKLRLSFGRSQLDRQFGFRPPTAPYSGYPTQFSFFSGGYPHTVSQPELIDPRESFSIEHQNRLYLKQQEETYERWDKEINTI</sequence>
<evidence type="ECO:0000313" key="5">
    <source>
        <dbReference type="EMBL" id="KAL0077027.1"/>
    </source>
</evidence>
<keyword evidence="1" id="KW-0677">Repeat</keyword>
<dbReference type="EMBL" id="JBCLYO010000029">
    <property type="protein sequence ID" value="KAL0077027.1"/>
    <property type="molecule type" value="Genomic_DNA"/>
</dbReference>
<organism evidence="5 6">
    <name type="scientific">Phycomyces blakesleeanus</name>
    <dbReference type="NCBI Taxonomy" id="4837"/>
    <lineage>
        <taxon>Eukaryota</taxon>
        <taxon>Fungi</taxon>
        <taxon>Fungi incertae sedis</taxon>
        <taxon>Mucoromycota</taxon>
        <taxon>Mucoromycotina</taxon>
        <taxon>Mucoromycetes</taxon>
        <taxon>Mucorales</taxon>
        <taxon>Phycomycetaceae</taxon>
        <taxon>Phycomyces</taxon>
    </lineage>
</organism>